<organism evidence="2">
    <name type="scientific">Diabrotica virgifera virgifera</name>
    <name type="common">western corn rootworm</name>
    <dbReference type="NCBI Taxonomy" id="50390"/>
    <lineage>
        <taxon>Eukaryota</taxon>
        <taxon>Metazoa</taxon>
        <taxon>Ecdysozoa</taxon>
        <taxon>Arthropoda</taxon>
        <taxon>Hexapoda</taxon>
        <taxon>Insecta</taxon>
        <taxon>Pterygota</taxon>
        <taxon>Neoptera</taxon>
        <taxon>Endopterygota</taxon>
        <taxon>Coleoptera</taxon>
        <taxon>Polyphaga</taxon>
        <taxon>Cucujiformia</taxon>
        <taxon>Chrysomeloidea</taxon>
        <taxon>Chrysomelidae</taxon>
        <taxon>Galerucinae</taxon>
        <taxon>Diabroticina</taxon>
        <taxon>Diabroticites</taxon>
        <taxon>Diabrotica</taxon>
    </lineage>
</organism>
<evidence type="ECO:0000256" key="1">
    <source>
        <dbReference type="SAM" id="MobiDB-lite"/>
    </source>
</evidence>
<sequence length="228" mass="26576">MFLVKATHITEIHHKFLEPGHTYMECDRNFALIEKNKKRNPQVFIPDHWRQVIASSCKKFIVHNMTKEMFFSFEGLNKLIKDPKKDTEGRPLKFGDIAHFRYAKDFDSFLFEFKPVLNDIYTFLKCLCGSNLSGRPSLSINGTFTQLHISSVPIKLEKWKNLQTLLDFIPPVYHAFYKNMKHEDATTKNKNKKRVHTSEEAMELGPSAVDPVTEENENEDDVISSDYE</sequence>
<feature type="compositionally biased region" description="Acidic residues" evidence="1">
    <location>
        <begin position="212"/>
        <end position="228"/>
    </location>
</feature>
<dbReference type="RefSeq" id="XP_028136041.1">
    <property type="nucleotide sequence ID" value="XM_028280240.1"/>
</dbReference>
<reference evidence="2" key="1">
    <citation type="submission" date="2025-08" db="UniProtKB">
        <authorList>
            <consortium name="RefSeq"/>
        </authorList>
    </citation>
    <scope>IDENTIFICATION</scope>
    <source>
        <tissue evidence="2">Whole insect</tissue>
    </source>
</reference>
<proteinExistence type="predicted"/>
<name>A0A6P7FJA5_DIAVI</name>
<gene>
    <name evidence="2" type="primary">LOC114330825</name>
</gene>
<dbReference type="AlphaFoldDB" id="A0A6P7FJA5"/>
<accession>A0A6P7FJA5</accession>
<feature type="region of interest" description="Disordered" evidence="1">
    <location>
        <begin position="187"/>
        <end position="228"/>
    </location>
</feature>
<protein>
    <submittedName>
        <fullName evidence="2">Uncharacterized protein LOC114330825</fullName>
    </submittedName>
</protein>
<dbReference type="InParanoid" id="A0A6P7FJA5"/>
<evidence type="ECO:0000313" key="2">
    <source>
        <dbReference type="RefSeq" id="XP_028136041.1"/>
    </source>
</evidence>